<gene>
    <name evidence="6" type="ORF">LJ725_18445</name>
</gene>
<dbReference type="Gene3D" id="3.40.50.300">
    <property type="entry name" value="P-loop containing nucleotide triphosphate hydrolases"/>
    <property type="match status" value="1"/>
</dbReference>
<sequence length="308" mass="33116">MPFLELEKLTKSFGGHNAVDGLTLGVEKGEFVALLGPSGCGKTTTLQMIAGFVEPTSGAIRLGGKDLLAMKPAKRGLGIVFQSYALFPHMTVAENVGFGLEMQGVTAAERRTRVAETLELVGLGTFASRFPRQMSGGQQQRVALARALVIRPQVLLLDEPLSNLDAKLREGMQIELRQIQRTVGTTTILVTHDQAEAMALSDRIVVMNQGKAEQIGPPHEAYERPATAFVANFLGKTNLVDGASVRPERISFAAAGLAGTVRTRIFQGNHWLYQVDTASGLVTVIRQNTGEAMPGEGDAVHLLWEGRA</sequence>
<dbReference type="EMBL" id="JAJISD010000008">
    <property type="protein sequence ID" value="MCC8430958.1"/>
    <property type="molecule type" value="Genomic_DNA"/>
</dbReference>
<dbReference type="RefSeq" id="WP_230552114.1">
    <property type="nucleotide sequence ID" value="NZ_JAJISD010000008.1"/>
</dbReference>
<evidence type="ECO:0000259" key="5">
    <source>
        <dbReference type="PROSITE" id="PS50893"/>
    </source>
</evidence>
<keyword evidence="7" id="KW-1185">Reference proteome</keyword>
<evidence type="ECO:0000256" key="3">
    <source>
        <dbReference type="ARBA" id="ARBA00022741"/>
    </source>
</evidence>
<dbReference type="PROSITE" id="PS00211">
    <property type="entry name" value="ABC_TRANSPORTER_1"/>
    <property type="match status" value="1"/>
</dbReference>
<accession>A0ABS8KXY4</accession>
<dbReference type="PANTHER" id="PTHR42781:SF4">
    <property type="entry name" value="SPERMIDINE_PUTRESCINE IMPORT ATP-BINDING PROTEIN POTA"/>
    <property type="match status" value="1"/>
</dbReference>
<keyword evidence="4 6" id="KW-0067">ATP-binding</keyword>
<dbReference type="GO" id="GO:0005524">
    <property type="term" value="F:ATP binding"/>
    <property type="evidence" value="ECO:0007669"/>
    <property type="project" value="UniProtKB-KW"/>
</dbReference>
<comment type="similarity">
    <text evidence="1">Belongs to the ABC transporter superfamily.</text>
</comment>
<dbReference type="InterPro" id="IPR008995">
    <property type="entry name" value="Mo/tungstate-bd_C_term_dom"/>
</dbReference>
<dbReference type="InterPro" id="IPR003593">
    <property type="entry name" value="AAA+_ATPase"/>
</dbReference>
<dbReference type="InterPro" id="IPR017871">
    <property type="entry name" value="ABC_transporter-like_CS"/>
</dbReference>
<dbReference type="Pfam" id="PF08402">
    <property type="entry name" value="TOBE_2"/>
    <property type="match status" value="1"/>
</dbReference>
<reference evidence="6 7" key="1">
    <citation type="submission" date="2021-11" db="EMBL/GenBank/DDBJ databases">
        <authorList>
            <person name="Lee D.-H."/>
            <person name="Kim S.-B."/>
        </authorList>
    </citation>
    <scope>NUCLEOTIDE SEQUENCE [LARGE SCALE GENOMIC DNA]</scope>
    <source>
        <strain evidence="6 7">KCTC 52223</strain>
    </source>
</reference>
<dbReference type="SMART" id="SM00382">
    <property type="entry name" value="AAA"/>
    <property type="match status" value="1"/>
</dbReference>
<dbReference type="SUPFAM" id="SSF52540">
    <property type="entry name" value="P-loop containing nucleoside triphosphate hydrolases"/>
    <property type="match status" value="1"/>
</dbReference>
<feature type="domain" description="ABC transporter" evidence="5">
    <location>
        <begin position="4"/>
        <end position="234"/>
    </location>
</feature>
<dbReference type="PROSITE" id="PS50893">
    <property type="entry name" value="ABC_TRANSPORTER_2"/>
    <property type="match status" value="1"/>
</dbReference>
<dbReference type="Proteomes" id="UP001198862">
    <property type="component" value="Unassembled WGS sequence"/>
</dbReference>
<protein>
    <submittedName>
        <fullName evidence="6">ABC transporter ATP-binding protein</fullName>
    </submittedName>
</protein>
<organism evidence="6 7">
    <name type="scientific">Reyranella aquatilis</name>
    <dbReference type="NCBI Taxonomy" id="2035356"/>
    <lineage>
        <taxon>Bacteria</taxon>
        <taxon>Pseudomonadati</taxon>
        <taxon>Pseudomonadota</taxon>
        <taxon>Alphaproteobacteria</taxon>
        <taxon>Hyphomicrobiales</taxon>
        <taxon>Reyranellaceae</taxon>
        <taxon>Reyranella</taxon>
    </lineage>
</organism>
<name>A0ABS8KXY4_9HYPH</name>
<comment type="caution">
    <text evidence="6">The sequence shown here is derived from an EMBL/GenBank/DDBJ whole genome shotgun (WGS) entry which is preliminary data.</text>
</comment>
<evidence type="ECO:0000256" key="4">
    <source>
        <dbReference type="ARBA" id="ARBA00022840"/>
    </source>
</evidence>
<evidence type="ECO:0000313" key="6">
    <source>
        <dbReference type="EMBL" id="MCC8430958.1"/>
    </source>
</evidence>
<dbReference type="PANTHER" id="PTHR42781">
    <property type="entry name" value="SPERMIDINE/PUTRESCINE IMPORT ATP-BINDING PROTEIN POTA"/>
    <property type="match status" value="1"/>
</dbReference>
<evidence type="ECO:0000256" key="2">
    <source>
        <dbReference type="ARBA" id="ARBA00022448"/>
    </source>
</evidence>
<evidence type="ECO:0000313" key="7">
    <source>
        <dbReference type="Proteomes" id="UP001198862"/>
    </source>
</evidence>
<evidence type="ECO:0000256" key="1">
    <source>
        <dbReference type="ARBA" id="ARBA00005417"/>
    </source>
</evidence>
<proteinExistence type="inferred from homology"/>
<keyword evidence="2" id="KW-0813">Transport</keyword>
<keyword evidence="3" id="KW-0547">Nucleotide-binding</keyword>
<dbReference type="SUPFAM" id="SSF50331">
    <property type="entry name" value="MOP-like"/>
    <property type="match status" value="1"/>
</dbReference>
<dbReference type="Pfam" id="PF00005">
    <property type="entry name" value="ABC_tran"/>
    <property type="match status" value="1"/>
</dbReference>
<dbReference type="InterPro" id="IPR003439">
    <property type="entry name" value="ABC_transporter-like_ATP-bd"/>
</dbReference>
<dbReference type="InterPro" id="IPR050093">
    <property type="entry name" value="ABC_SmlMolc_Importer"/>
</dbReference>
<dbReference type="InterPro" id="IPR013611">
    <property type="entry name" value="Transp-assoc_OB_typ2"/>
</dbReference>
<dbReference type="InterPro" id="IPR027417">
    <property type="entry name" value="P-loop_NTPase"/>
</dbReference>